<dbReference type="GeneID" id="4909018"/>
<dbReference type="eggNOG" id="arCOG05589">
    <property type="taxonomic scope" value="Archaea"/>
</dbReference>
<dbReference type="EMBL" id="CP000561">
    <property type="protein sequence ID" value="ABO09086.1"/>
    <property type="molecule type" value="Genomic_DNA"/>
</dbReference>
<dbReference type="RefSeq" id="WP_011850345.1">
    <property type="nucleotide sequence ID" value="NC_009073.1"/>
</dbReference>
<protein>
    <submittedName>
        <fullName evidence="1">Uncharacterized protein</fullName>
    </submittedName>
</protein>
<dbReference type="STRING" id="410359.Pcal_1669"/>
<dbReference type="HOGENOM" id="CLU_2366327_0_0_2"/>
<dbReference type="KEGG" id="pcl:Pcal_1669"/>
<evidence type="ECO:0000313" key="1">
    <source>
        <dbReference type="EMBL" id="ABO09086.1"/>
    </source>
</evidence>
<organism evidence="1 2">
    <name type="scientific">Pyrobaculum calidifontis (strain DSM 21063 / JCM 11548 / VA1)</name>
    <dbReference type="NCBI Taxonomy" id="410359"/>
    <lineage>
        <taxon>Archaea</taxon>
        <taxon>Thermoproteota</taxon>
        <taxon>Thermoprotei</taxon>
        <taxon>Thermoproteales</taxon>
        <taxon>Thermoproteaceae</taxon>
        <taxon>Pyrobaculum</taxon>
    </lineage>
</organism>
<evidence type="ECO:0000313" key="2">
    <source>
        <dbReference type="Proteomes" id="UP000001431"/>
    </source>
</evidence>
<dbReference type="OrthoDB" id="375938at2157"/>
<dbReference type="AlphaFoldDB" id="A3MWR9"/>
<accession>A3MWR9</accession>
<gene>
    <name evidence="1" type="ordered locus">Pcal_1669</name>
</gene>
<proteinExistence type="predicted"/>
<dbReference type="Proteomes" id="UP000001431">
    <property type="component" value="Chromosome"/>
</dbReference>
<keyword evidence="2" id="KW-1185">Reference proteome</keyword>
<name>A3MWR9_PYRCJ</name>
<reference evidence="1" key="1">
    <citation type="submission" date="2007-02" db="EMBL/GenBank/DDBJ databases">
        <title>Complete sequence of Pyrobaculum calidifontis JCM 11548.</title>
        <authorList>
            <consortium name="US DOE Joint Genome Institute"/>
            <person name="Copeland A."/>
            <person name="Lucas S."/>
            <person name="Lapidus A."/>
            <person name="Barry K."/>
            <person name="Glavina del Rio T."/>
            <person name="Dalin E."/>
            <person name="Tice H."/>
            <person name="Pitluck S."/>
            <person name="Chain P."/>
            <person name="Malfatti S."/>
            <person name="Shin M."/>
            <person name="Vergez L."/>
            <person name="Schmutz J."/>
            <person name="Larimer F."/>
            <person name="Land M."/>
            <person name="Hauser L."/>
            <person name="Kyrpides N."/>
            <person name="Mikhailova N."/>
            <person name="Cozen A.E."/>
            <person name="Fitz-Gibbon S.T."/>
            <person name="House C.H."/>
            <person name="Saltikov C."/>
            <person name="Lowe T.M."/>
            <person name="Richardson P."/>
        </authorList>
    </citation>
    <scope>NUCLEOTIDE SEQUENCE [LARGE SCALE GENOMIC DNA]</scope>
    <source>
        <strain evidence="1">JCM 11548</strain>
    </source>
</reference>
<sequence>MIPLARLKKALEEVGGYIWFYIELEPFRTVYTLALCGGAPCVVVAGQDMSPVQMSIEEYLRFETDKRRLESFWYTIRYLLDKVYAHST</sequence>